<protein>
    <recommendedName>
        <fullName evidence="6">FAD-binding PCMH-type domain-containing protein</fullName>
    </recommendedName>
</protein>
<evidence type="ECO:0000256" key="2">
    <source>
        <dbReference type="ARBA" id="ARBA00008000"/>
    </source>
</evidence>
<sequence length="369" mass="41177">MNKIEEIDSVGRTLTTQSGVKLQLIQEEAENQGMFFPLDLGARGSCTIGGNVATNAGGNRVVRYGMTRELVLGLEVVLADGTIISSMNKMLKNNAGYDLKHIFIGTEGTLGIVARVVVRLQEKPLSQNTALVSTNSFNQVSSLLKHVDSGLGGNLTAYEVMWKDFYLLTTTPPALNPPPIEQKYNFYVLVEYCGSDQKKDSLHFSSLLEKALQEKIIEDAVIAQSETDRLKIWAIRDDVEQQFQLGPFKIFDVSLPINTMESYLEEVRSKMSSYWKDFHCIVFGHLADGNLHIITAVGSGDVNSIRKMEECVYEPLRSIRGSISAEHGIGLEKKDYLNISRTDEELKLMRHLKKSLDPKNILNPGKIFD</sequence>
<evidence type="ECO:0000256" key="1">
    <source>
        <dbReference type="ARBA" id="ARBA00001974"/>
    </source>
</evidence>
<dbReference type="Gene3D" id="3.30.70.2740">
    <property type="match status" value="1"/>
</dbReference>
<dbReference type="GO" id="GO:0016491">
    <property type="term" value="F:oxidoreductase activity"/>
    <property type="evidence" value="ECO:0007669"/>
    <property type="project" value="UniProtKB-KW"/>
</dbReference>
<dbReference type="SUPFAM" id="SSF56176">
    <property type="entry name" value="FAD-binding/transporter-associated domain-like"/>
    <property type="match status" value="1"/>
</dbReference>
<dbReference type="InterPro" id="IPR016166">
    <property type="entry name" value="FAD-bd_PCMH"/>
</dbReference>
<dbReference type="Gene3D" id="1.10.45.10">
    <property type="entry name" value="Vanillyl-alcohol Oxidase, Chain A, domain 4"/>
    <property type="match status" value="1"/>
</dbReference>
<proteinExistence type="inferred from homology"/>
<dbReference type="Pfam" id="PF02913">
    <property type="entry name" value="FAD-oxidase_C"/>
    <property type="match status" value="1"/>
</dbReference>
<dbReference type="InterPro" id="IPR051264">
    <property type="entry name" value="FAD-oxidored/transferase_4"/>
</dbReference>
<dbReference type="FunFam" id="1.10.45.10:FF:000001">
    <property type="entry name" value="D-lactate dehydrogenase mitochondrial"/>
    <property type="match status" value="1"/>
</dbReference>
<dbReference type="Pfam" id="PF01565">
    <property type="entry name" value="FAD_binding_4"/>
    <property type="match status" value="1"/>
</dbReference>
<name>A0A381URY2_9ZZZZ</name>
<keyword evidence="4" id="KW-0274">FAD</keyword>
<evidence type="ECO:0000256" key="3">
    <source>
        <dbReference type="ARBA" id="ARBA00022630"/>
    </source>
</evidence>
<evidence type="ECO:0000259" key="6">
    <source>
        <dbReference type="PROSITE" id="PS51387"/>
    </source>
</evidence>
<comment type="similarity">
    <text evidence="2">Belongs to the FAD-binding oxidoreductase/transferase type 4 family.</text>
</comment>
<evidence type="ECO:0000256" key="5">
    <source>
        <dbReference type="ARBA" id="ARBA00023002"/>
    </source>
</evidence>
<dbReference type="SUPFAM" id="SSF55103">
    <property type="entry name" value="FAD-linked oxidases, C-terminal domain"/>
    <property type="match status" value="1"/>
</dbReference>
<dbReference type="InterPro" id="IPR036318">
    <property type="entry name" value="FAD-bd_PCMH-like_sf"/>
</dbReference>
<organism evidence="7">
    <name type="scientific">marine metagenome</name>
    <dbReference type="NCBI Taxonomy" id="408172"/>
    <lineage>
        <taxon>unclassified sequences</taxon>
        <taxon>metagenomes</taxon>
        <taxon>ecological metagenomes</taxon>
    </lineage>
</organism>
<dbReference type="Gene3D" id="3.30.70.2190">
    <property type="match status" value="1"/>
</dbReference>
<dbReference type="PANTHER" id="PTHR43716">
    <property type="entry name" value="D-2-HYDROXYGLUTARATE DEHYDROGENASE, MITOCHONDRIAL"/>
    <property type="match status" value="1"/>
</dbReference>
<reference evidence="7" key="1">
    <citation type="submission" date="2018-05" db="EMBL/GenBank/DDBJ databases">
        <authorList>
            <person name="Lanie J.A."/>
            <person name="Ng W.-L."/>
            <person name="Kazmierczak K.M."/>
            <person name="Andrzejewski T.M."/>
            <person name="Davidsen T.M."/>
            <person name="Wayne K.J."/>
            <person name="Tettelin H."/>
            <person name="Glass J.I."/>
            <person name="Rusch D."/>
            <person name="Podicherti R."/>
            <person name="Tsui H.-C.T."/>
            <person name="Winkler M.E."/>
        </authorList>
    </citation>
    <scope>NUCLEOTIDE SEQUENCE</scope>
</reference>
<dbReference type="EMBL" id="UINC01006915">
    <property type="protein sequence ID" value="SVA30378.1"/>
    <property type="molecule type" value="Genomic_DNA"/>
</dbReference>
<keyword evidence="5" id="KW-0560">Oxidoreductase</keyword>
<dbReference type="InterPro" id="IPR016164">
    <property type="entry name" value="FAD-linked_Oxase-like_C"/>
</dbReference>
<feature type="domain" description="FAD-binding PCMH-type" evidence="6">
    <location>
        <begin position="1"/>
        <end position="123"/>
    </location>
</feature>
<dbReference type="Gene3D" id="3.30.465.10">
    <property type="match status" value="1"/>
</dbReference>
<dbReference type="GO" id="GO:0071949">
    <property type="term" value="F:FAD binding"/>
    <property type="evidence" value="ECO:0007669"/>
    <property type="project" value="InterPro"/>
</dbReference>
<comment type="cofactor">
    <cofactor evidence="1">
        <name>FAD</name>
        <dbReference type="ChEBI" id="CHEBI:57692"/>
    </cofactor>
</comment>
<evidence type="ECO:0000256" key="4">
    <source>
        <dbReference type="ARBA" id="ARBA00022827"/>
    </source>
</evidence>
<dbReference type="InterPro" id="IPR016169">
    <property type="entry name" value="FAD-bd_PCMH_sub2"/>
</dbReference>
<dbReference type="GO" id="GO:0022904">
    <property type="term" value="P:respiratory electron transport chain"/>
    <property type="evidence" value="ECO:0007669"/>
    <property type="project" value="TreeGrafter"/>
</dbReference>
<dbReference type="PANTHER" id="PTHR43716:SF1">
    <property type="entry name" value="D-2-HYDROXYGLUTARATE DEHYDROGENASE, MITOCHONDRIAL"/>
    <property type="match status" value="1"/>
</dbReference>
<dbReference type="InterPro" id="IPR006094">
    <property type="entry name" value="Oxid_FAD_bind_N"/>
</dbReference>
<gene>
    <name evidence="7" type="ORF">METZ01_LOCUS83232</name>
</gene>
<dbReference type="AlphaFoldDB" id="A0A381URY2"/>
<dbReference type="PROSITE" id="PS51387">
    <property type="entry name" value="FAD_PCMH"/>
    <property type="match status" value="1"/>
</dbReference>
<keyword evidence="3" id="KW-0285">Flavoprotein</keyword>
<dbReference type="InterPro" id="IPR016171">
    <property type="entry name" value="Vanillyl_alc_oxidase_C-sub2"/>
</dbReference>
<accession>A0A381URY2</accession>
<evidence type="ECO:0000313" key="7">
    <source>
        <dbReference type="EMBL" id="SVA30378.1"/>
    </source>
</evidence>
<dbReference type="InterPro" id="IPR004113">
    <property type="entry name" value="FAD-bd_oxidored_4_C"/>
</dbReference>